<dbReference type="EMBL" id="CP158568">
    <property type="protein sequence ID" value="XBY45192.1"/>
    <property type="molecule type" value="Genomic_DNA"/>
</dbReference>
<dbReference type="SUPFAM" id="SSF63380">
    <property type="entry name" value="Riboflavin synthase domain-like"/>
    <property type="match status" value="1"/>
</dbReference>
<gene>
    <name evidence="11" type="ORF">ABS361_02545</name>
</gene>
<reference evidence="11" key="1">
    <citation type="submission" date="2024-06" db="EMBL/GenBank/DDBJ databases">
        <title>Methylostella associata gen. nov., sp. nov., a novel Ancalomicrobiaceae-affiliated facultatively methylotrophic bacteria that feed on methanotrophs of the genus Methylococcus.</title>
        <authorList>
            <person name="Saltykova V."/>
            <person name="Danilova O.V."/>
            <person name="Oshkin I.Y."/>
            <person name="Belova S.E."/>
            <person name="Pimenov N.V."/>
            <person name="Dedysh S.N."/>
        </authorList>
    </citation>
    <scope>NUCLEOTIDE SEQUENCE</scope>
    <source>
        <strain evidence="11">S20</strain>
    </source>
</reference>
<comment type="cofactor">
    <cofactor evidence="1">
        <name>FAD</name>
        <dbReference type="ChEBI" id="CHEBI:57692"/>
    </cofactor>
</comment>
<dbReference type="Gene3D" id="2.40.30.10">
    <property type="entry name" value="Translation factors"/>
    <property type="match status" value="1"/>
</dbReference>
<evidence type="ECO:0000259" key="10">
    <source>
        <dbReference type="PROSITE" id="PS51384"/>
    </source>
</evidence>
<dbReference type="InterPro" id="IPR039261">
    <property type="entry name" value="FNR_nucleotide-bd"/>
</dbReference>
<organism evidence="11">
    <name type="scientific">Methyloraptor flagellatus</name>
    <dbReference type="NCBI Taxonomy" id="3162530"/>
    <lineage>
        <taxon>Bacteria</taxon>
        <taxon>Pseudomonadati</taxon>
        <taxon>Pseudomonadota</taxon>
        <taxon>Alphaproteobacteria</taxon>
        <taxon>Hyphomicrobiales</taxon>
        <taxon>Ancalomicrobiaceae</taxon>
        <taxon>Methyloraptor</taxon>
    </lineage>
</organism>
<dbReference type="RefSeq" id="WP_407050282.1">
    <property type="nucleotide sequence ID" value="NZ_CP158568.1"/>
</dbReference>
<dbReference type="InterPro" id="IPR017927">
    <property type="entry name" value="FAD-bd_FR_type"/>
</dbReference>
<evidence type="ECO:0000256" key="1">
    <source>
        <dbReference type="ARBA" id="ARBA00001974"/>
    </source>
</evidence>
<proteinExistence type="inferred from homology"/>
<dbReference type="Pfam" id="PF00175">
    <property type="entry name" value="NAD_binding_1"/>
    <property type="match status" value="1"/>
</dbReference>
<dbReference type="AlphaFoldDB" id="A0AAU7XBH4"/>
<evidence type="ECO:0000256" key="8">
    <source>
        <dbReference type="ARBA" id="ARBA00023002"/>
    </source>
</evidence>
<evidence type="ECO:0000256" key="2">
    <source>
        <dbReference type="ARBA" id="ARBA00008312"/>
    </source>
</evidence>
<dbReference type="InterPro" id="IPR001709">
    <property type="entry name" value="Flavoprot_Pyr_Nucl_cyt_Rdtase"/>
</dbReference>
<dbReference type="SUPFAM" id="SSF52343">
    <property type="entry name" value="Ferredoxin reductase-like, C-terminal NADP-linked domain"/>
    <property type="match status" value="1"/>
</dbReference>
<dbReference type="InterPro" id="IPR051930">
    <property type="entry name" value="FNR_type-1"/>
</dbReference>
<dbReference type="InterPro" id="IPR008333">
    <property type="entry name" value="Cbr1-like_FAD-bd_dom"/>
</dbReference>
<keyword evidence="7" id="KW-0521">NADP</keyword>
<dbReference type="GO" id="GO:0042167">
    <property type="term" value="P:heme catabolic process"/>
    <property type="evidence" value="ECO:0007669"/>
    <property type="project" value="TreeGrafter"/>
</dbReference>
<keyword evidence="5" id="KW-0547">Nucleotide-binding</keyword>
<dbReference type="InterPro" id="IPR001433">
    <property type="entry name" value="OxRdtase_FAD/NAD-bd"/>
</dbReference>
<dbReference type="Gene3D" id="3.40.50.80">
    <property type="entry name" value="Nucleotide-binding domain of ferredoxin-NADP reductase (FNR) module"/>
    <property type="match status" value="1"/>
</dbReference>
<keyword evidence="8 11" id="KW-0560">Oxidoreductase</keyword>
<keyword evidence="4" id="KW-0285">Flavoprotein</keyword>
<dbReference type="GO" id="GO:0004324">
    <property type="term" value="F:ferredoxin-NADP+ reductase activity"/>
    <property type="evidence" value="ECO:0007669"/>
    <property type="project" value="UniProtKB-EC"/>
</dbReference>
<name>A0AAU7XBH4_9HYPH</name>
<dbReference type="KEGG" id="mflg:ABS361_02545"/>
<evidence type="ECO:0000256" key="5">
    <source>
        <dbReference type="ARBA" id="ARBA00022741"/>
    </source>
</evidence>
<dbReference type="InterPro" id="IPR017938">
    <property type="entry name" value="Riboflavin_synthase-like_b-brl"/>
</dbReference>
<evidence type="ECO:0000256" key="9">
    <source>
        <dbReference type="ARBA" id="ARBA00047776"/>
    </source>
</evidence>
<dbReference type="PROSITE" id="PS51384">
    <property type="entry name" value="FAD_FR"/>
    <property type="match status" value="1"/>
</dbReference>
<sequence length="267" mass="30003">MNAEVPVKQRASVFNVETVTEVHHWTDRLFNFRCTRDPSFRFQNGQFAMIGLEIDGKPLLRAYSMASANHEEFLEFFSIKVPDGPLTSRLQLIQPGDKVLIGKKPTGTLVLDNLRPGKRLFLLSTGTGIAPFVSLIKDPEAYDRFEKVILVHGCREVAELAYGEHIVKSVREDELLGELVVDKLVHYTTVTREAHAHRGRIPELIANHHLTDDLGLPPIDKAEDRIMLCGSPGLLDDMRHMLVGLGWDEGNSGEPGDFVIERAFVER</sequence>
<comment type="similarity">
    <text evidence="2">Belongs to the ferredoxin--NADP reductase type 1 family.</text>
</comment>
<dbReference type="GO" id="GO:0000166">
    <property type="term" value="F:nucleotide binding"/>
    <property type="evidence" value="ECO:0007669"/>
    <property type="project" value="UniProtKB-KW"/>
</dbReference>
<feature type="domain" description="FAD-binding FR-type" evidence="10">
    <location>
        <begin position="12"/>
        <end position="112"/>
    </location>
</feature>
<evidence type="ECO:0000256" key="4">
    <source>
        <dbReference type="ARBA" id="ARBA00022630"/>
    </source>
</evidence>
<dbReference type="PANTHER" id="PTHR47878">
    <property type="entry name" value="OXIDOREDUCTASE FAD/NAD(P)-BINDING DOMAIN PROTEIN"/>
    <property type="match status" value="1"/>
</dbReference>
<comment type="catalytic activity">
    <reaction evidence="9">
        <text>2 reduced [2Fe-2S]-[ferredoxin] + NADP(+) + H(+) = 2 oxidized [2Fe-2S]-[ferredoxin] + NADPH</text>
        <dbReference type="Rhea" id="RHEA:20125"/>
        <dbReference type="Rhea" id="RHEA-COMP:10000"/>
        <dbReference type="Rhea" id="RHEA-COMP:10001"/>
        <dbReference type="ChEBI" id="CHEBI:15378"/>
        <dbReference type="ChEBI" id="CHEBI:33737"/>
        <dbReference type="ChEBI" id="CHEBI:33738"/>
        <dbReference type="ChEBI" id="CHEBI:57783"/>
        <dbReference type="ChEBI" id="CHEBI:58349"/>
        <dbReference type="EC" id="1.18.1.2"/>
    </reaction>
</comment>
<accession>A0AAU7XBH4</accession>
<dbReference type="PANTHER" id="PTHR47878:SF1">
    <property type="entry name" value="FLAVODOXIN_FERREDOXIN--NADP REDUCTASE"/>
    <property type="match status" value="1"/>
</dbReference>
<dbReference type="InterPro" id="IPR033892">
    <property type="entry name" value="FNR_bac"/>
</dbReference>
<evidence type="ECO:0000313" key="11">
    <source>
        <dbReference type="EMBL" id="XBY45192.1"/>
    </source>
</evidence>
<protein>
    <recommendedName>
        <fullName evidence="3">ferredoxin--NADP(+) reductase</fullName>
        <ecNumber evidence="3">1.18.1.2</ecNumber>
    </recommendedName>
</protein>
<evidence type="ECO:0000256" key="7">
    <source>
        <dbReference type="ARBA" id="ARBA00022857"/>
    </source>
</evidence>
<dbReference type="EC" id="1.18.1.2" evidence="3"/>
<dbReference type="PRINTS" id="PR00371">
    <property type="entry name" value="FPNCR"/>
</dbReference>
<evidence type="ECO:0000256" key="6">
    <source>
        <dbReference type="ARBA" id="ARBA00022827"/>
    </source>
</evidence>
<evidence type="ECO:0000256" key="3">
    <source>
        <dbReference type="ARBA" id="ARBA00013223"/>
    </source>
</evidence>
<dbReference type="Pfam" id="PF00970">
    <property type="entry name" value="FAD_binding_6"/>
    <property type="match status" value="1"/>
</dbReference>
<dbReference type="CDD" id="cd06195">
    <property type="entry name" value="FNR1"/>
    <property type="match status" value="1"/>
</dbReference>
<dbReference type="GO" id="GO:0034599">
    <property type="term" value="P:cellular response to oxidative stress"/>
    <property type="evidence" value="ECO:0007669"/>
    <property type="project" value="TreeGrafter"/>
</dbReference>
<keyword evidence="6" id="KW-0274">FAD</keyword>